<sequence>MDCSINEECLSYLHLLWEEEKIVEESNKEQVILLFLAPSYCCAHFNCCFEDLLLNYPHPSAGDVDYFLSVFGDVGFSFCIPSWGQGLEFPSMTTAAFKHLSFPVGKEPPA</sequence>
<dbReference type="Proteomes" id="UP001176941">
    <property type="component" value="Chromosome 25"/>
</dbReference>
<evidence type="ECO:0000313" key="1">
    <source>
        <dbReference type="EMBL" id="CAI9165945.1"/>
    </source>
</evidence>
<evidence type="ECO:0000313" key="2">
    <source>
        <dbReference type="Proteomes" id="UP001176941"/>
    </source>
</evidence>
<reference evidence="1" key="1">
    <citation type="submission" date="2023-04" db="EMBL/GenBank/DDBJ databases">
        <authorList>
            <consortium name="ELIXIR-Norway"/>
        </authorList>
    </citation>
    <scope>NUCLEOTIDE SEQUENCE [LARGE SCALE GENOMIC DNA]</scope>
</reference>
<organism evidence="1 2">
    <name type="scientific">Rangifer tarandus platyrhynchus</name>
    <name type="common">Svalbard reindeer</name>
    <dbReference type="NCBI Taxonomy" id="3082113"/>
    <lineage>
        <taxon>Eukaryota</taxon>
        <taxon>Metazoa</taxon>
        <taxon>Chordata</taxon>
        <taxon>Craniata</taxon>
        <taxon>Vertebrata</taxon>
        <taxon>Euteleostomi</taxon>
        <taxon>Mammalia</taxon>
        <taxon>Eutheria</taxon>
        <taxon>Laurasiatheria</taxon>
        <taxon>Artiodactyla</taxon>
        <taxon>Ruminantia</taxon>
        <taxon>Pecora</taxon>
        <taxon>Cervidae</taxon>
        <taxon>Odocoileinae</taxon>
        <taxon>Rangifer</taxon>
    </lineage>
</organism>
<dbReference type="EMBL" id="OX459961">
    <property type="protein sequence ID" value="CAI9165945.1"/>
    <property type="molecule type" value="Genomic_DNA"/>
</dbReference>
<keyword evidence="2" id="KW-1185">Reference proteome</keyword>
<proteinExistence type="predicted"/>
<gene>
    <name evidence="1" type="ORF">MRATA1EN1_LOCUS14907</name>
</gene>
<protein>
    <submittedName>
        <fullName evidence="1">Uncharacterized protein</fullName>
    </submittedName>
</protein>
<name>A0ABN8YWH1_RANTA</name>
<accession>A0ABN8YWH1</accession>